<dbReference type="GO" id="GO:0005886">
    <property type="term" value="C:plasma membrane"/>
    <property type="evidence" value="ECO:0007669"/>
    <property type="project" value="TreeGrafter"/>
</dbReference>
<organism evidence="1">
    <name type="scientific">gut metagenome</name>
    <dbReference type="NCBI Taxonomy" id="749906"/>
    <lineage>
        <taxon>unclassified sequences</taxon>
        <taxon>metagenomes</taxon>
        <taxon>organismal metagenomes</taxon>
    </lineage>
</organism>
<dbReference type="EMBL" id="AMCI01008948">
    <property type="protein sequence ID" value="EJW90266.1"/>
    <property type="molecule type" value="Genomic_DNA"/>
</dbReference>
<dbReference type="SUPFAM" id="SSF52540">
    <property type="entry name" value="P-loop containing nucleoside triphosphate hydrolases"/>
    <property type="match status" value="1"/>
</dbReference>
<dbReference type="PANTHER" id="PTHR32309">
    <property type="entry name" value="TYROSINE-PROTEIN KINASE"/>
    <property type="match status" value="1"/>
</dbReference>
<proteinExistence type="predicted"/>
<reference evidence="1" key="1">
    <citation type="journal article" date="2012" name="PLoS ONE">
        <title>Gene sets for utilization of primary and secondary nutrition supplies in the distal gut of endangered iberian lynx.</title>
        <authorList>
            <person name="Alcaide M."/>
            <person name="Messina E."/>
            <person name="Richter M."/>
            <person name="Bargiela R."/>
            <person name="Peplies J."/>
            <person name="Huws S.A."/>
            <person name="Newbold C.J."/>
            <person name="Golyshin P.N."/>
            <person name="Simon M.A."/>
            <person name="Lopez G."/>
            <person name="Yakimov M.M."/>
            <person name="Ferrer M."/>
        </authorList>
    </citation>
    <scope>NUCLEOTIDE SEQUENCE</scope>
</reference>
<sequence length="111" mass="11750">MGVGIPVAIIYLISLTQVTIDGRADVEKLTTLPVIGDIPVADEIAGSIAVFENQNNLMSETFRGIRTNLQFLLEEGQKVIMATSTVSGEGKSFVSANTAISLSLLGKKVVI</sequence>
<dbReference type="PANTHER" id="PTHR32309:SF13">
    <property type="entry name" value="FERRIC ENTEROBACTIN TRANSPORT PROTEIN FEPE"/>
    <property type="match status" value="1"/>
</dbReference>
<keyword evidence="1" id="KW-0808">Transferase</keyword>
<dbReference type="GO" id="GO:0004713">
    <property type="term" value="F:protein tyrosine kinase activity"/>
    <property type="evidence" value="ECO:0007669"/>
    <property type="project" value="TreeGrafter"/>
</dbReference>
<dbReference type="Gene3D" id="3.40.50.300">
    <property type="entry name" value="P-loop containing nucleotide triphosphate hydrolases"/>
    <property type="match status" value="1"/>
</dbReference>
<protein>
    <submittedName>
        <fullName evidence="1">Tyrosine-protein kinase ptk</fullName>
    </submittedName>
</protein>
<keyword evidence="1" id="KW-0418">Kinase</keyword>
<feature type="non-terminal residue" evidence="1">
    <location>
        <position position="111"/>
    </location>
</feature>
<name>J9F5U6_9ZZZZ</name>
<dbReference type="InterPro" id="IPR050445">
    <property type="entry name" value="Bact_polysacc_biosynth/exp"/>
</dbReference>
<dbReference type="AlphaFoldDB" id="J9F5U6"/>
<accession>J9F5U6</accession>
<gene>
    <name evidence="1" type="ORF">EVA_21627</name>
</gene>
<comment type="caution">
    <text evidence="1">The sequence shown here is derived from an EMBL/GenBank/DDBJ whole genome shotgun (WGS) entry which is preliminary data.</text>
</comment>
<evidence type="ECO:0000313" key="1">
    <source>
        <dbReference type="EMBL" id="EJW90266.1"/>
    </source>
</evidence>
<dbReference type="InterPro" id="IPR027417">
    <property type="entry name" value="P-loop_NTPase"/>
</dbReference>